<dbReference type="Proteomes" id="UP000245086">
    <property type="component" value="Unassembled WGS sequence"/>
</dbReference>
<organism evidence="13 14">
    <name type="scientific">Candidatus Phycosocius bacilliformis</name>
    <dbReference type="NCBI Taxonomy" id="1445552"/>
    <lineage>
        <taxon>Bacteria</taxon>
        <taxon>Pseudomonadati</taxon>
        <taxon>Pseudomonadota</taxon>
        <taxon>Alphaproteobacteria</taxon>
        <taxon>Caulobacterales</taxon>
        <taxon>Caulobacterales incertae sedis</taxon>
        <taxon>Candidatus Phycosocius</taxon>
    </lineage>
</organism>
<dbReference type="InterPro" id="IPR036942">
    <property type="entry name" value="Beta-barrel_TonB_sf"/>
</dbReference>
<evidence type="ECO:0000313" key="13">
    <source>
        <dbReference type="EMBL" id="GBF58951.1"/>
    </source>
</evidence>
<sequence length="148" mass="15670">MGVLRGYLANADRVRTQGVEADLAADITDRLSVYTNVAYTDATYRRFRDAPCPPELSGGAALTPGQTPGAAGVPGAISPANCDISGQVLPGVSKWALSFGGEYAWPARQIGKDGDFYVGLDGNYRSRFSSNPSPSAYTWIDGYSLLNV</sequence>
<dbReference type="PANTHER" id="PTHR32552:SF81">
    <property type="entry name" value="TONB-DEPENDENT OUTER MEMBRANE RECEPTOR"/>
    <property type="match status" value="1"/>
</dbReference>
<evidence type="ECO:0000256" key="7">
    <source>
        <dbReference type="ARBA" id="ARBA00023065"/>
    </source>
</evidence>
<evidence type="ECO:0000256" key="10">
    <source>
        <dbReference type="ARBA" id="ARBA00023237"/>
    </source>
</evidence>
<evidence type="ECO:0000256" key="5">
    <source>
        <dbReference type="ARBA" id="ARBA00022692"/>
    </source>
</evidence>
<dbReference type="InterPro" id="IPR039426">
    <property type="entry name" value="TonB-dep_rcpt-like"/>
</dbReference>
<feature type="region of interest" description="Disordered" evidence="11">
    <location>
        <begin position="55"/>
        <end position="74"/>
    </location>
</feature>
<evidence type="ECO:0000256" key="11">
    <source>
        <dbReference type="SAM" id="MobiDB-lite"/>
    </source>
</evidence>
<feature type="domain" description="TonB-dependent receptor-like beta-barrel" evidence="12">
    <location>
        <begin position="7"/>
        <end position="147"/>
    </location>
</feature>
<gene>
    <name evidence="13" type="ORF">PbB2_02642</name>
</gene>
<keyword evidence="9" id="KW-0472">Membrane</keyword>
<evidence type="ECO:0000259" key="12">
    <source>
        <dbReference type="Pfam" id="PF00593"/>
    </source>
</evidence>
<dbReference type="AlphaFoldDB" id="A0A2P2ED36"/>
<reference evidence="13 14" key="1">
    <citation type="journal article" date="2018" name="Genome Announc.">
        <title>Draft Genome Sequence of "Candidatus Phycosocius bacilliformis," an Alphaproteobacterial Ectosymbiont of the Hydrocarbon-Producing Green Alga Botryococcus braunii.</title>
        <authorList>
            <person name="Tanabe Y."/>
            <person name="Yamaguchi H."/>
            <person name="Watanabe M.M."/>
        </authorList>
    </citation>
    <scope>NUCLEOTIDE SEQUENCE [LARGE SCALE GENOMIC DNA]</scope>
    <source>
        <strain evidence="13 14">BOTRYCO-2</strain>
    </source>
</reference>
<evidence type="ECO:0000256" key="8">
    <source>
        <dbReference type="ARBA" id="ARBA00023077"/>
    </source>
</evidence>
<evidence type="ECO:0000256" key="6">
    <source>
        <dbReference type="ARBA" id="ARBA00023004"/>
    </source>
</evidence>
<name>A0A2P2ED36_9PROT</name>
<keyword evidence="14" id="KW-1185">Reference proteome</keyword>
<dbReference type="SUPFAM" id="SSF56935">
    <property type="entry name" value="Porins"/>
    <property type="match status" value="1"/>
</dbReference>
<evidence type="ECO:0000256" key="2">
    <source>
        <dbReference type="ARBA" id="ARBA00022448"/>
    </source>
</evidence>
<dbReference type="Gene3D" id="2.40.170.20">
    <property type="entry name" value="TonB-dependent receptor, beta-barrel domain"/>
    <property type="match status" value="1"/>
</dbReference>
<keyword evidence="3" id="KW-1134">Transmembrane beta strand</keyword>
<evidence type="ECO:0000256" key="9">
    <source>
        <dbReference type="ARBA" id="ARBA00023136"/>
    </source>
</evidence>
<accession>A0A2P2ED36</accession>
<keyword evidence="7" id="KW-0406">Ion transport</keyword>
<proteinExistence type="predicted"/>
<keyword evidence="4" id="KW-0410">Iron transport</keyword>
<dbReference type="GO" id="GO:0006826">
    <property type="term" value="P:iron ion transport"/>
    <property type="evidence" value="ECO:0007669"/>
    <property type="project" value="UniProtKB-KW"/>
</dbReference>
<dbReference type="InterPro" id="IPR000531">
    <property type="entry name" value="Beta-barrel_TonB"/>
</dbReference>
<comment type="subcellular location">
    <subcellularLocation>
        <location evidence="1">Cell outer membrane</location>
        <topology evidence="1">Multi-pass membrane protein</topology>
    </subcellularLocation>
</comment>
<evidence type="ECO:0000313" key="14">
    <source>
        <dbReference type="Proteomes" id="UP000245086"/>
    </source>
</evidence>
<comment type="caution">
    <text evidence="13">The sequence shown here is derived from an EMBL/GenBank/DDBJ whole genome shotgun (WGS) entry which is preliminary data.</text>
</comment>
<evidence type="ECO:0000256" key="1">
    <source>
        <dbReference type="ARBA" id="ARBA00004571"/>
    </source>
</evidence>
<dbReference type="EMBL" id="BFBR01000009">
    <property type="protein sequence ID" value="GBF58951.1"/>
    <property type="molecule type" value="Genomic_DNA"/>
</dbReference>
<keyword evidence="5" id="KW-0812">Transmembrane</keyword>
<keyword evidence="8" id="KW-0798">TonB box</keyword>
<keyword evidence="10" id="KW-0998">Cell outer membrane</keyword>
<evidence type="ECO:0000256" key="3">
    <source>
        <dbReference type="ARBA" id="ARBA00022452"/>
    </source>
</evidence>
<dbReference type="PANTHER" id="PTHR32552">
    <property type="entry name" value="FERRICHROME IRON RECEPTOR-RELATED"/>
    <property type="match status" value="1"/>
</dbReference>
<protein>
    <recommendedName>
        <fullName evidence="12">TonB-dependent receptor-like beta-barrel domain-containing protein</fullName>
    </recommendedName>
</protein>
<evidence type="ECO:0000256" key="4">
    <source>
        <dbReference type="ARBA" id="ARBA00022496"/>
    </source>
</evidence>
<dbReference type="Pfam" id="PF00593">
    <property type="entry name" value="TonB_dep_Rec_b-barrel"/>
    <property type="match status" value="1"/>
</dbReference>
<keyword evidence="2" id="KW-0813">Transport</keyword>
<keyword evidence="6" id="KW-0408">Iron</keyword>
<dbReference type="GO" id="GO:0009279">
    <property type="term" value="C:cell outer membrane"/>
    <property type="evidence" value="ECO:0007669"/>
    <property type="project" value="UniProtKB-SubCell"/>
</dbReference>